<evidence type="ECO:0000313" key="10">
    <source>
        <dbReference type="Proteomes" id="UP001321421"/>
    </source>
</evidence>
<keyword evidence="4 7" id="KW-1133">Transmembrane helix</keyword>
<keyword evidence="10" id="KW-1185">Reference proteome</keyword>
<evidence type="ECO:0000256" key="4">
    <source>
        <dbReference type="ARBA" id="ARBA00022989"/>
    </source>
</evidence>
<evidence type="ECO:0000256" key="1">
    <source>
        <dbReference type="ARBA" id="ARBA00004651"/>
    </source>
</evidence>
<evidence type="ECO:0000256" key="6">
    <source>
        <dbReference type="SAM" id="MobiDB-lite"/>
    </source>
</evidence>
<evidence type="ECO:0000313" key="9">
    <source>
        <dbReference type="EMBL" id="BDZ57547.1"/>
    </source>
</evidence>
<evidence type="ECO:0000256" key="7">
    <source>
        <dbReference type="SAM" id="Phobius"/>
    </source>
</evidence>
<name>A0ABN6YJ95_9MICO</name>
<dbReference type="Pfam" id="PF03772">
    <property type="entry name" value="Competence"/>
    <property type="match status" value="1"/>
</dbReference>
<sequence length="257" mass="27332">MLVFGDEAWAEMRWGQTVLVTGRLSEPDPGAAETAVLAVSRPPRLVADAPAPFRAVEVLRGRLRDATDPLPADPRGLVPALVIGDTSRLPGDLVDDMQATGMTHLTAVSGANVSILLLAVVWCCGWLRIPRRGRLPVCLVALAVFVLLCRPEPSVVRASAMGVVGLLATSSGRPAPRLPRSVPPSSGCWSSTRGSRRRTVSRCPCSPRSAWCCSLAAGAGGSPRRCRAGSPGWGSRSRSPWRHRRCARPSSSCCRAR</sequence>
<keyword evidence="3 7" id="KW-0812">Transmembrane</keyword>
<organism evidence="9 10">
    <name type="scientific">Barrientosiimonas endolithica</name>
    <dbReference type="NCBI Taxonomy" id="1535208"/>
    <lineage>
        <taxon>Bacteria</taxon>
        <taxon>Bacillati</taxon>
        <taxon>Actinomycetota</taxon>
        <taxon>Actinomycetes</taxon>
        <taxon>Micrococcales</taxon>
        <taxon>Dermacoccaceae</taxon>
        <taxon>Barrientosiimonas</taxon>
    </lineage>
</organism>
<feature type="domain" description="ComEC/Rec2-related protein" evidence="8">
    <location>
        <begin position="81"/>
        <end position="175"/>
    </location>
</feature>
<dbReference type="EMBL" id="AP027735">
    <property type="protein sequence ID" value="BDZ57547.1"/>
    <property type="molecule type" value="Genomic_DNA"/>
</dbReference>
<feature type="compositionally biased region" description="Low complexity" evidence="6">
    <location>
        <begin position="228"/>
        <end position="238"/>
    </location>
</feature>
<keyword evidence="2" id="KW-1003">Cell membrane</keyword>
<dbReference type="InterPro" id="IPR004477">
    <property type="entry name" value="ComEC_N"/>
</dbReference>
<protein>
    <recommendedName>
        <fullName evidence="8">ComEC/Rec2-related protein domain-containing protein</fullName>
    </recommendedName>
</protein>
<dbReference type="InterPro" id="IPR052159">
    <property type="entry name" value="Competence_DNA_uptake"/>
</dbReference>
<dbReference type="PANTHER" id="PTHR30619">
    <property type="entry name" value="DNA INTERNALIZATION/COMPETENCE PROTEIN COMEC/REC2"/>
    <property type="match status" value="1"/>
</dbReference>
<evidence type="ECO:0000259" key="8">
    <source>
        <dbReference type="Pfam" id="PF03772"/>
    </source>
</evidence>
<evidence type="ECO:0000256" key="2">
    <source>
        <dbReference type="ARBA" id="ARBA00022475"/>
    </source>
</evidence>
<evidence type="ECO:0000256" key="3">
    <source>
        <dbReference type="ARBA" id="ARBA00022692"/>
    </source>
</evidence>
<dbReference type="Proteomes" id="UP001321421">
    <property type="component" value="Chromosome"/>
</dbReference>
<feature type="transmembrane region" description="Helical" evidence="7">
    <location>
        <begin position="105"/>
        <end position="128"/>
    </location>
</feature>
<reference evidence="10" key="1">
    <citation type="journal article" date="2019" name="Int. J. Syst. Evol. Microbiol.">
        <title>The Global Catalogue of Microorganisms (GCM) 10K type strain sequencing project: providing services to taxonomists for standard genome sequencing and annotation.</title>
        <authorList>
            <consortium name="The Broad Institute Genomics Platform"/>
            <consortium name="The Broad Institute Genome Sequencing Center for Infectious Disease"/>
            <person name="Wu L."/>
            <person name="Ma J."/>
        </authorList>
    </citation>
    <scope>NUCLEOTIDE SEQUENCE [LARGE SCALE GENOMIC DNA]</scope>
    <source>
        <strain evidence="10">NBRC 110608</strain>
    </source>
</reference>
<keyword evidence="5 7" id="KW-0472">Membrane</keyword>
<proteinExistence type="predicted"/>
<gene>
    <name evidence="9" type="ORF">GCM10025872_12040</name>
</gene>
<evidence type="ECO:0000256" key="5">
    <source>
        <dbReference type="ARBA" id="ARBA00023136"/>
    </source>
</evidence>
<accession>A0ABN6YJ95</accession>
<comment type="subcellular location">
    <subcellularLocation>
        <location evidence="1">Cell membrane</location>
        <topology evidence="1">Multi-pass membrane protein</topology>
    </subcellularLocation>
</comment>
<feature type="region of interest" description="Disordered" evidence="6">
    <location>
        <begin position="218"/>
        <end position="243"/>
    </location>
</feature>
<feature type="region of interest" description="Disordered" evidence="6">
    <location>
        <begin position="174"/>
        <end position="201"/>
    </location>
</feature>
<dbReference type="PANTHER" id="PTHR30619:SF7">
    <property type="entry name" value="BETA-LACTAMASE DOMAIN PROTEIN"/>
    <property type="match status" value="1"/>
</dbReference>